<dbReference type="SUPFAM" id="SSF56281">
    <property type="entry name" value="Metallo-hydrolase/oxidoreductase"/>
    <property type="match status" value="1"/>
</dbReference>
<dbReference type="InterPro" id="IPR048933">
    <property type="entry name" value="B_lactamase-like_C"/>
</dbReference>
<dbReference type="Pfam" id="PF00753">
    <property type="entry name" value="Lactamase_B"/>
    <property type="match status" value="1"/>
</dbReference>
<dbReference type="EMBL" id="CCRF01000087">
    <property type="protein sequence ID" value="CEE02810.1"/>
    <property type="molecule type" value="Genomic_DNA"/>
</dbReference>
<feature type="domain" description="Metallo-beta-lactamase" evidence="2">
    <location>
        <begin position="20"/>
        <end position="227"/>
    </location>
</feature>
<gene>
    <name evidence="3" type="ORF">BT1A1_3022</name>
</gene>
<feature type="coiled-coil region" evidence="1">
    <location>
        <begin position="235"/>
        <end position="262"/>
    </location>
</feature>
<dbReference type="Proteomes" id="UP000040576">
    <property type="component" value="Unassembled WGS sequence"/>
</dbReference>
<evidence type="ECO:0000313" key="4">
    <source>
        <dbReference type="Proteomes" id="UP000040576"/>
    </source>
</evidence>
<dbReference type="PANTHER" id="PTHR23131:SF4">
    <property type="entry name" value="METALLO-BETA-LACTAMASE SUPERFAMILY POTEIN"/>
    <property type="match status" value="1"/>
</dbReference>
<dbReference type="AlphaFoldDB" id="A0A090J4J8"/>
<dbReference type="Gene3D" id="3.60.15.10">
    <property type="entry name" value="Ribonuclease Z/Hydroxyacylglutathione hydrolase-like"/>
    <property type="match status" value="1"/>
</dbReference>
<name>A0A090J4J8_9BACI</name>
<organism evidence="3 4">
    <name type="scientific">Caldibacillus thermoamylovorans</name>
    <dbReference type="NCBI Taxonomy" id="35841"/>
    <lineage>
        <taxon>Bacteria</taxon>
        <taxon>Bacillati</taxon>
        <taxon>Bacillota</taxon>
        <taxon>Bacilli</taxon>
        <taxon>Bacillales</taxon>
        <taxon>Bacillaceae</taxon>
        <taxon>Caldibacillus</taxon>
    </lineage>
</organism>
<dbReference type="SMART" id="SM00849">
    <property type="entry name" value="Lactamase_B"/>
    <property type="match status" value="1"/>
</dbReference>
<dbReference type="InterPro" id="IPR001279">
    <property type="entry name" value="Metallo-B-lactamas"/>
</dbReference>
<dbReference type="InterPro" id="IPR036388">
    <property type="entry name" value="WH-like_DNA-bd_sf"/>
</dbReference>
<reference evidence="3 4" key="1">
    <citation type="submission" date="2014-07" db="EMBL/GenBank/DDBJ databases">
        <authorList>
            <person name="Wibberg Daniel"/>
        </authorList>
    </citation>
    <scope>NUCLEOTIDE SEQUENCE [LARGE SCALE GENOMIC DNA]</scope>
</reference>
<proteinExistence type="predicted"/>
<sequence length="313" mass="36077">MLDELGIQLVRLDLPFRLNHVNCFLAEGENGWVVVDTGLHNDYTAARWDEELEGKHVTDIYITHYHPDHFGYAGGLQKKTEARLSMTKIDADLGLGAWEEHHLQTFRNNYELAGIPSTISKQLIDNMASFVPRVKPYPKVDHYMNEGERVKIGKYSYEVIFTPGHSDGLIVFYNQEKSVLLSTDHILPKITPNISYWFYGDPNPLGTYLQSLEKIRKLDVEIVIPSHGTPFTNANRRIDEIMAHHEERLEKLLAELANGQTVFEACKKLFSKVHNTHDSRFAIGETLAHLEYLRYKGECKREIIAGKYIYFRE</sequence>
<evidence type="ECO:0000256" key="1">
    <source>
        <dbReference type="SAM" id="Coils"/>
    </source>
</evidence>
<dbReference type="Pfam" id="PF21221">
    <property type="entry name" value="B_lactamase-like_C"/>
    <property type="match status" value="1"/>
</dbReference>
<keyword evidence="4" id="KW-1185">Reference proteome</keyword>
<dbReference type="InterPro" id="IPR050662">
    <property type="entry name" value="Sec-metab_biosynth-thioest"/>
</dbReference>
<evidence type="ECO:0000259" key="2">
    <source>
        <dbReference type="SMART" id="SM00849"/>
    </source>
</evidence>
<protein>
    <recommendedName>
        <fullName evidence="2">Metallo-beta-lactamase domain-containing protein</fullName>
    </recommendedName>
</protein>
<dbReference type="PANTHER" id="PTHR23131">
    <property type="entry name" value="ENDORIBONUCLEASE LACTB2"/>
    <property type="match status" value="1"/>
</dbReference>
<evidence type="ECO:0000313" key="3">
    <source>
        <dbReference type="EMBL" id="CEE02810.1"/>
    </source>
</evidence>
<dbReference type="RefSeq" id="WP_034772672.1">
    <property type="nucleotide sequence ID" value="NZ_CCRF01000087.1"/>
</dbReference>
<dbReference type="CDD" id="cd07725">
    <property type="entry name" value="TTHA1429-like_MBL-fold"/>
    <property type="match status" value="1"/>
</dbReference>
<dbReference type="Gene3D" id="1.10.10.10">
    <property type="entry name" value="Winged helix-like DNA-binding domain superfamily/Winged helix DNA-binding domain"/>
    <property type="match status" value="1"/>
</dbReference>
<keyword evidence="1" id="KW-0175">Coiled coil</keyword>
<accession>A0A090J4J8</accession>
<dbReference type="InterPro" id="IPR036866">
    <property type="entry name" value="RibonucZ/Hydroxyglut_hydro"/>
</dbReference>